<keyword evidence="1" id="KW-0472">Membrane</keyword>
<feature type="transmembrane region" description="Helical" evidence="1">
    <location>
        <begin position="256"/>
        <end position="273"/>
    </location>
</feature>
<feature type="transmembrane region" description="Helical" evidence="1">
    <location>
        <begin position="144"/>
        <end position="165"/>
    </location>
</feature>
<dbReference type="Proteomes" id="UP000265497">
    <property type="component" value="Unassembled WGS sequence"/>
</dbReference>
<proteinExistence type="predicted"/>
<dbReference type="NCBIfam" id="TIGR04370">
    <property type="entry name" value="glyco_rpt_poly"/>
    <property type="match status" value="1"/>
</dbReference>
<accession>A0A3A1YEQ1</accession>
<feature type="transmembrane region" description="Helical" evidence="1">
    <location>
        <begin position="429"/>
        <end position="449"/>
    </location>
</feature>
<feature type="transmembrane region" description="Helical" evidence="1">
    <location>
        <begin position="177"/>
        <end position="198"/>
    </location>
</feature>
<feature type="transmembrane region" description="Helical" evidence="1">
    <location>
        <begin position="32"/>
        <end position="52"/>
    </location>
</feature>
<dbReference type="EMBL" id="NSDI01000008">
    <property type="protein sequence ID" value="RIY35916.1"/>
    <property type="molecule type" value="Genomic_DNA"/>
</dbReference>
<protein>
    <recommendedName>
        <fullName evidence="4">Oligosaccharide repeat unit polymerase</fullName>
    </recommendedName>
</protein>
<feature type="transmembrane region" description="Helical" evidence="1">
    <location>
        <begin position="407"/>
        <end position="423"/>
    </location>
</feature>
<organism evidence="2 3">
    <name type="scientific">Capnocytophaga canis</name>
    <dbReference type="NCBI Taxonomy" id="1848903"/>
    <lineage>
        <taxon>Bacteria</taxon>
        <taxon>Pseudomonadati</taxon>
        <taxon>Bacteroidota</taxon>
        <taxon>Flavobacteriia</taxon>
        <taxon>Flavobacteriales</taxon>
        <taxon>Flavobacteriaceae</taxon>
        <taxon>Capnocytophaga</taxon>
    </lineage>
</organism>
<evidence type="ECO:0000313" key="3">
    <source>
        <dbReference type="Proteomes" id="UP000265497"/>
    </source>
</evidence>
<keyword evidence="1" id="KW-0812">Transmembrane</keyword>
<feature type="transmembrane region" description="Helical" evidence="1">
    <location>
        <begin position="64"/>
        <end position="83"/>
    </location>
</feature>
<evidence type="ECO:0000313" key="2">
    <source>
        <dbReference type="EMBL" id="RIY35916.1"/>
    </source>
</evidence>
<reference evidence="2 3" key="1">
    <citation type="submission" date="2017-08" db="EMBL/GenBank/DDBJ databases">
        <title>Capnocytophaga canis 17-158 assembly.</title>
        <authorList>
            <person name="Gulvik C.A."/>
        </authorList>
    </citation>
    <scope>NUCLEOTIDE SEQUENCE [LARGE SCALE GENOMIC DNA]</scope>
    <source>
        <strain evidence="2 3">17-158</strain>
    </source>
</reference>
<comment type="caution">
    <text evidence="2">The sequence shown here is derived from an EMBL/GenBank/DDBJ whole genome shotgun (WGS) entry which is preliminary data.</text>
</comment>
<feature type="transmembrane region" description="Helical" evidence="1">
    <location>
        <begin position="103"/>
        <end position="123"/>
    </location>
</feature>
<sequence length="457" mass="53592">MIMHIKKYNIVFFILTLFSFFLYLFAPNKYDHQWCYVCFGLFLISFLLLLKVKKKENYFDFENIFLFSCLFVYFVYPCFVYPLNPKMFFMFDFPFNHDVITKGTSLALLGLQSFILGSVWKGSYKKTKDSLKQDTLKIFDTKKITFALSLFFVLFFAVSYDFFLRKVYRGGLEGNTVYVYLIYQSLLTIALVLEFRNLYIAKIQGIDYKINKLVLFFTIFTIVAYLYSGYRSAAIYIILILGICYSSFYKPIKLKLFLISVFVGALLMTFIALSRSSSIEENNDFRGDSIILGATMDLIINARTLYVCVDYVQNNDILYGKTMIVTFFSFVPFSQRILFGLNILDISEASSGTFFTTLDFGKHSTFGVGSNIIADIFLSFGMIGVIFFMFALGRIQVVFYNFRFKNNIKWFFCYAVIMGNVLYMSRGEYFFSMKNIFWVNFIFILMYNIQNQYKRIK</sequence>
<gene>
    <name evidence="2" type="ORF">CKY20_08620</name>
</gene>
<feature type="transmembrane region" description="Helical" evidence="1">
    <location>
        <begin position="372"/>
        <end position="395"/>
    </location>
</feature>
<keyword evidence="1" id="KW-1133">Transmembrane helix</keyword>
<name>A0A3A1YEQ1_9FLAO</name>
<evidence type="ECO:0008006" key="4">
    <source>
        <dbReference type="Google" id="ProtNLM"/>
    </source>
</evidence>
<feature type="transmembrane region" description="Helical" evidence="1">
    <location>
        <begin position="233"/>
        <end position="249"/>
    </location>
</feature>
<evidence type="ECO:0000256" key="1">
    <source>
        <dbReference type="SAM" id="Phobius"/>
    </source>
</evidence>
<dbReference type="Pfam" id="PF14296">
    <property type="entry name" value="O-ag_pol_Wzy"/>
    <property type="match status" value="1"/>
</dbReference>
<feature type="transmembrane region" description="Helical" evidence="1">
    <location>
        <begin position="7"/>
        <end position="26"/>
    </location>
</feature>
<feature type="transmembrane region" description="Helical" evidence="1">
    <location>
        <begin position="210"/>
        <end position="227"/>
    </location>
</feature>
<dbReference type="AlphaFoldDB" id="A0A3A1YEQ1"/>
<dbReference type="InterPro" id="IPR029468">
    <property type="entry name" value="O-ag_pol_Wzy"/>
</dbReference>